<dbReference type="HOGENOM" id="CLU_2940075_0_0_11"/>
<evidence type="ECO:0000313" key="1">
    <source>
        <dbReference type="EMBL" id="AEM86927.1"/>
    </source>
</evidence>
<dbReference type="AlphaFoldDB" id="G2P739"/>
<reference evidence="1" key="1">
    <citation type="submission" date="2011-08" db="EMBL/GenBank/DDBJ databases">
        <title>Complete sequence of chromosome of Streptomyces violaceusniger Tu 4113.</title>
        <authorList>
            <consortium name="US DOE Joint Genome Institute"/>
            <person name="Lucas S."/>
            <person name="Han J."/>
            <person name="Lapidus A."/>
            <person name="Cheng J.-F."/>
            <person name="Goodwin L."/>
            <person name="Pitluck S."/>
            <person name="Peters L."/>
            <person name="Ivanova N."/>
            <person name="Daligault H."/>
            <person name="Detter J.C."/>
            <person name="Han C."/>
            <person name="Tapia R."/>
            <person name="Land M."/>
            <person name="Hauser L."/>
            <person name="Kyrpides N."/>
            <person name="Ivanova N."/>
            <person name="Pagani I."/>
            <person name="Hagen A."/>
            <person name="Katz L."/>
            <person name="Fiedler H.-P."/>
            <person name="Keasling J."/>
            <person name="Fortman J."/>
            <person name="Woyke T."/>
        </authorList>
    </citation>
    <scope>NUCLEOTIDE SEQUENCE [LARGE SCALE GENOMIC DNA]</scope>
    <source>
        <strain evidence="1">Tu 4113</strain>
    </source>
</reference>
<dbReference type="Proteomes" id="UP000008703">
    <property type="component" value="Chromosome"/>
</dbReference>
<sequence length="60" mass="6412">MRTDYALRGADADAGAGDARGAVHRTDDTHALSRVWPARVRDGRLAVALPGRSLTTVVLR</sequence>
<evidence type="ECO:0000313" key="2">
    <source>
        <dbReference type="Proteomes" id="UP000008703"/>
    </source>
</evidence>
<accession>G2P739</accession>
<dbReference type="KEGG" id="svl:Strvi_7583"/>
<gene>
    <name evidence="1" type="ORF">Strvi_7583</name>
</gene>
<proteinExistence type="predicted"/>
<keyword evidence="2" id="KW-1185">Reference proteome</keyword>
<dbReference type="RefSeq" id="WP_014060399.1">
    <property type="nucleotide sequence ID" value="NC_015957.1"/>
</dbReference>
<protein>
    <submittedName>
        <fullName evidence="1">Uncharacterized protein</fullName>
    </submittedName>
</protein>
<name>G2P739_STRV4</name>
<organism evidence="1 2">
    <name type="scientific">Streptomyces violaceusniger (strain Tu 4113)</name>
    <dbReference type="NCBI Taxonomy" id="653045"/>
    <lineage>
        <taxon>Bacteria</taxon>
        <taxon>Bacillati</taxon>
        <taxon>Actinomycetota</taxon>
        <taxon>Actinomycetes</taxon>
        <taxon>Kitasatosporales</taxon>
        <taxon>Streptomycetaceae</taxon>
        <taxon>Streptomyces</taxon>
        <taxon>Streptomyces violaceusniger group</taxon>
    </lineage>
</organism>
<dbReference type="EMBL" id="CP002994">
    <property type="protein sequence ID" value="AEM86927.1"/>
    <property type="molecule type" value="Genomic_DNA"/>
</dbReference>